<dbReference type="OrthoDB" id="8672648at2"/>
<dbReference type="InterPro" id="IPR012733">
    <property type="entry name" value="HB_mOase"/>
</dbReference>
<dbReference type="InterPro" id="IPR002938">
    <property type="entry name" value="FAD-bd"/>
</dbReference>
<dbReference type="Gene3D" id="3.50.50.60">
    <property type="entry name" value="FAD/NAD(P)-binding domain"/>
    <property type="match status" value="1"/>
</dbReference>
<dbReference type="GO" id="GO:0018659">
    <property type="term" value="F:4-hydroxybenzoate 3-monooxygenase activity"/>
    <property type="evidence" value="ECO:0007669"/>
    <property type="project" value="UniProtKB-UniRule"/>
</dbReference>
<dbReference type="InterPro" id="IPR050641">
    <property type="entry name" value="RIFMO-like"/>
</dbReference>
<evidence type="ECO:0000259" key="4">
    <source>
        <dbReference type="Pfam" id="PF01494"/>
    </source>
</evidence>
<name>A0A1G6GLB5_9GAMM</name>
<accession>A0A1G6GLB5</accession>
<dbReference type="GO" id="GO:0071949">
    <property type="term" value="F:FAD binding"/>
    <property type="evidence" value="ECO:0007669"/>
    <property type="project" value="InterPro"/>
</dbReference>
<dbReference type="AlphaFoldDB" id="A0A1G6GLB5"/>
<dbReference type="SUPFAM" id="SSF54373">
    <property type="entry name" value="FAD-linked reductases, C-terminal domain"/>
    <property type="match status" value="1"/>
</dbReference>
<reference evidence="6" key="1">
    <citation type="submission" date="2016-09" db="EMBL/GenBank/DDBJ databases">
        <authorList>
            <person name="Varghese N."/>
            <person name="Submissions S."/>
        </authorList>
    </citation>
    <scope>NUCLEOTIDE SEQUENCE [LARGE SCALE GENOMIC DNA]</scope>
    <source>
        <strain evidence="6">ANC 3699</strain>
    </source>
</reference>
<dbReference type="Gene3D" id="3.30.9.10">
    <property type="entry name" value="D-Amino Acid Oxidase, subunit A, domain 2"/>
    <property type="match status" value="1"/>
</dbReference>
<gene>
    <name evidence="5" type="ORF">SAMN05421749_101126</name>
</gene>
<protein>
    <recommendedName>
        <fullName evidence="3">4-hydroxybenzoate 3-monooxygenase</fullName>
        <ecNumber evidence="3">1.14.13.2</ecNumber>
    </recommendedName>
</protein>
<sequence length="418" mass="46834">MDILDTQVAIIGSGPAGLLLGQLLYKAGIEHIIIERQSAEYVASRIRAGILEQITVDLLHKAGVADNLDKYGLPHDGVEILTNNQRHRIDLSQLTGGKQVVVYGQTEVTKDLMEARQQANLRSFYQAEDVQIHDYESSPYVTLVQNGHSYRINCQFIAGCDGFHGVCRASIPEDKMQTFEKVYPFGWLGVLADVPPVAPELIYVQSERGFALCSMRSNTRSRYYLQVPITDTVEQWSDEAFWEELKNRLDDDSKANLVTGPSIEKSIAPLRSFITEPMRFGKLFLAGDAAHIVPPTGAKGLNLATSDIGFLSDALIEYFQNGSNEGIDQYSARCLARVWKAERFSWWLTHLLHRFDTETEFDHRMKQAELNYVLESVAGQTTLAENYVGLPFKVDRSDLKSHVLASDKTESIHLTSSS</sequence>
<dbReference type="PRINTS" id="PR00420">
    <property type="entry name" value="RNGMNOXGNASE"/>
</dbReference>
<evidence type="ECO:0000313" key="6">
    <source>
        <dbReference type="Proteomes" id="UP000242317"/>
    </source>
</evidence>
<dbReference type="InterPro" id="IPR036188">
    <property type="entry name" value="FAD/NAD-bd_sf"/>
</dbReference>
<dbReference type="NCBIfam" id="NF006091">
    <property type="entry name" value="PRK08243.1"/>
    <property type="match status" value="1"/>
</dbReference>
<keyword evidence="1" id="KW-0285">Flavoprotein</keyword>
<evidence type="ECO:0000313" key="5">
    <source>
        <dbReference type="EMBL" id="SDB82724.1"/>
    </source>
</evidence>
<dbReference type="Pfam" id="PF01494">
    <property type="entry name" value="FAD_binding_3"/>
    <property type="match status" value="1"/>
</dbReference>
<dbReference type="NCBIfam" id="TIGR02360">
    <property type="entry name" value="pbenz_hydroxyl"/>
    <property type="match status" value="1"/>
</dbReference>
<keyword evidence="2" id="KW-0274">FAD</keyword>
<dbReference type="PANTHER" id="PTHR43004:SF3">
    <property type="entry name" value="P-HYDROXYBENZOATE HYDROXYLASE"/>
    <property type="match status" value="1"/>
</dbReference>
<feature type="domain" description="FAD-binding" evidence="4">
    <location>
        <begin position="5"/>
        <end position="345"/>
    </location>
</feature>
<dbReference type="PANTHER" id="PTHR43004">
    <property type="entry name" value="TRK SYSTEM POTASSIUM UPTAKE PROTEIN"/>
    <property type="match status" value="1"/>
</dbReference>
<evidence type="ECO:0000256" key="2">
    <source>
        <dbReference type="ARBA" id="ARBA00022827"/>
    </source>
</evidence>
<evidence type="ECO:0000256" key="1">
    <source>
        <dbReference type="ARBA" id="ARBA00022630"/>
    </source>
</evidence>
<dbReference type="GO" id="GO:0043639">
    <property type="term" value="P:benzoate catabolic process"/>
    <property type="evidence" value="ECO:0007669"/>
    <property type="project" value="InterPro"/>
</dbReference>
<dbReference type="RefSeq" id="WP_092614526.1">
    <property type="nucleotide sequence ID" value="NZ_FMYK01000001.1"/>
</dbReference>
<dbReference type="EC" id="1.14.13.2" evidence="3"/>
<organism evidence="5 6">
    <name type="scientific">Acinetobacter marinus</name>
    <dbReference type="NCBI Taxonomy" id="281375"/>
    <lineage>
        <taxon>Bacteria</taxon>
        <taxon>Pseudomonadati</taxon>
        <taxon>Pseudomonadota</taxon>
        <taxon>Gammaproteobacteria</taxon>
        <taxon>Moraxellales</taxon>
        <taxon>Moraxellaceae</taxon>
        <taxon>Acinetobacter</taxon>
    </lineage>
</organism>
<dbReference type="EMBL" id="FMYK01000001">
    <property type="protein sequence ID" value="SDB82724.1"/>
    <property type="molecule type" value="Genomic_DNA"/>
</dbReference>
<keyword evidence="5" id="KW-0560">Oxidoreductase</keyword>
<keyword evidence="6" id="KW-1185">Reference proteome</keyword>
<dbReference type="SUPFAM" id="SSF51905">
    <property type="entry name" value="FAD/NAD(P)-binding domain"/>
    <property type="match status" value="1"/>
</dbReference>
<proteinExistence type="predicted"/>
<evidence type="ECO:0000256" key="3">
    <source>
        <dbReference type="NCBIfam" id="TIGR02360"/>
    </source>
</evidence>
<keyword evidence="5" id="KW-0503">Monooxygenase</keyword>
<dbReference type="Proteomes" id="UP000242317">
    <property type="component" value="Unassembled WGS sequence"/>
</dbReference>